<dbReference type="CDD" id="cd00075">
    <property type="entry name" value="HATPase"/>
    <property type="match status" value="1"/>
</dbReference>
<proteinExistence type="predicted"/>
<keyword evidence="5 9" id="KW-0418">Kinase</keyword>
<dbReference type="PANTHER" id="PTHR43711">
    <property type="entry name" value="TWO-COMPONENT HISTIDINE KINASE"/>
    <property type="match status" value="1"/>
</dbReference>
<evidence type="ECO:0000259" key="8">
    <source>
        <dbReference type="PROSITE" id="PS50109"/>
    </source>
</evidence>
<dbReference type="CDD" id="cd00082">
    <property type="entry name" value="HisKA"/>
    <property type="match status" value="1"/>
</dbReference>
<evidence type="ECO:0000256" key="2">
    <source>
        <dbReference type="ARBA" id="ARBA00012438"/>
    </source>
</evidence>
<feature type="region of interest" description="Disordered" evidence="7">
    <location>
        <begin position="250"/>
        <end position="305"/>
    </location>
</feature>
<evidence type="ECO:0000256" key="4">
    <source>
        <dbReference type="ARBA" id="ARBA00022679"/>
    </source>
</evidence>
<dbReference type="PROSITE" id="PS50109">
    <property type="entry name" value="HIS_KIN"/>
    <property type="match status" value="1"/>
</dbReference>
<feature type="domain" description="Histidine kinase" evidence="8">
    <location>
        <begin position="139"/>
        <end position="349"/>
    </location>
</feature>
<dbReference type="InterPro" id="IPR003661">
    <property type="entry name" value="HisK_dim/P_dom"/>
</dbReference>
<sequence>MTGDKTADDVGSLPLERYHDPVLNYAVTDDRPVLRATNDSFEATFGVFPAETPLSTVFDEVDVFVPDSTRAFPACLLDDEGCTVRVERTTDETEARERYFVRAVPPADGGAGYMLFVETPSLETSDERTPLEIDHVASVISHDLRNPLDVAKARLRAGRETGNDEHFEHVAWAHDRIERIIEDVLTVARSEDVITPSDTVDLEAAAEAAWETVETEDARVRIDGSLPTIVADRDRVGRLFENLFRNCVEHGSTSSPSKTDDATENHGEGPTVTVGTLESGGFYVADDGPGIPEPRRKKIFEPGYTGSDGGTGLGLSIVDRITEAHGWSVTVTDSADGGARFEITGVESRDHD</sequence>
<dbReference type="InterPro" id="IPR005467">
    <property type="entry name" value="His_kinase_dom"/>
</dbReference>
<accession>A0A8J8Q5B9</accession>
<dbReference type="RefSeq" id="WP_148858661.1">
    <property type="nucleotide sequence ID" value="NZ_PHNJ01000007.1"/>
</dbReference>
<reference evidence="9" key="1">
    <citation type="submission" date="2017-11" db="EMBL/GenBank/DDBJ databases">
        <authorList>
            <person name="Kajale S.C."/>
            <person name="Sharma A."/>
        </authorList>
    </citation>
    <scope>NUCLEOTIDE SEQUENCE</scope>
    <source>
        <strain evidence="9">LS1_42</strain>
    </source>
</reference>
<dbReference type="SUPFAM" id="SSF47384">
    <property type="entry name" value="Homodimeric domain of signal transducing histidine kinase"/>
    <property type="match status" value="1"/>
</dbReference>
<comment type="catalytic activity">
    <reaction evidence="1">
        <text>ATP + protein L-histidine = ADP + protein N-phospho-L-histidine.</text>
        <dbReference type="EC" id="2.7.13.3"/>
    </reaction>
</comment>
<dbReference type="InterPro" id="IPR036890">
    <property type="entry name" value="HATPase_C_sf"/>
</dbReference>
<dbReference type="SUPFAM" id="SSF55874">
    <property type="entry name" value="ATPase domain of HSP90 chaperone/DNA topoisomerase II/histidine kinase"/>
    <property type="match status" value="1"/>
</dbReference>
<dbReference type="Gene3D" id="3.30.565.10">
    <property type="entry name" value="Histidine kinase-like ATPase, C-terminal domain"/>
    <property type="match status" value="1"/>
</dbReference>
<evidence type="ECO:0000313" key="9">
    <source>
        <dbReference type="EMBL" id="TYL37889.1"/>
    </source>
</evidence>
<dbReference type="Gene3D" id="1.10.287.130">
    <property type="match status" value="1"/>
</dbReference>
<name>A0A8J8Q5B9_9EURY</name>
<dbReference type="Proteomes" id="UP000766904">
    <property type="component" value="Unassembled WGS sequence"/>
</dbReference>
<evidence type="ECO:0000256" key="1">
    <source>
        <dbReference type="ARBA" id="ARBA00000085"/>
    </source>
</evidence>
<comment type="caution">
    <text evidence="9">The sequence shown here is derived from an EMBL/GenBank/DDBJ whole genome shotgun (WGS) entry which is preliminary data.</text>
</comment>
<dbReference type="SMART" id="SM00388">
    <property type="entry name" value="HisKA"/>
    <property type="match status" value="1"/>
</dbReference>
<dbReference type="EC" id="2.7.13.3" evidence="2"/>
<dbReference type="Pfam" id="PF00512">
    <property type="entry name" value="HisKA"/>
    <property type="match status" value="1"/>
</dbReference>
<dbReference type="GO" id="GO:0000155">
    <property type="term" value="F:phosphorelay sensor kinase activity"/>
    <property type="evidence" value="ECO:0007669"/>
    <property type="project" value="InterPro"/>
</dbReference>
<evidence type="ECO:0000256" key="6">
    <source>
        <dbReference type="ARBA" id="ARBA00023012"/>
    </source>
</evidence>
<dbReference type="PANTHER" id="PTHR43711:SF1">
    <property type="entry name" value="HISTIDINE KINASE 1"/>
    <property type="match status" value="1"/>
</dbReference>
<evidence type="ECO:0000313" key="10">
    <source>
        <dbReference type="Proteomes" id="UP000766904"/>
    </source>
</evidence>
<gene>
    <name evidence="9" type="ORF">CV102_14260</name>
</gene>
<feature type="compositionally biased region" description="Basic and acidic residues" evidence="7">
    <location>
        <begin position="258"/>
        <end position="267"/>
    </location>
</feature>
<dbReference type="OrthoDB" id="8127at2157"/>
<dbReference type="InterPro" id="IPR004358">
    <property type="entry name" value="Sig_transdc_His_kin-like_C"/>
</dbReference>
<evidence type="ECO:0000256" key="5">
    <source>
        <dbReference type="ARBA" id="ARBA00022777"/>
    </source>
</evidence>
<dbReference type="AlphaFoldDB" id="A0A8J8Q5B9"/>
<dbReference type="InterPro" id="IPR050736">
    <property type="entry name" value="Sensor_HK_Regulatory"/>
</dbReference>
<dbReference type="InterPro" id="IPR036097">
    <property type="entry name" value="HisK_dim/P_sf"/>
</dbReference>
<keyword evidence="4" id="KW-0808">Transferase</keyword>
<keyword evidence="3" id="KW-0597">Phosphoprotein</keyword>
<organism evidence="9 10">
    <name type="scientific">Natronococcus pandeyae</name>
    <dbReference type="NCBI Taxonomy" id="2055836"/>
    <lineage>
        <taxon>Archaea</taxon>
        <taxon>Methanobacteriati</taxon>
        <taxon>Methanobacteriota</taxon>
        <taxon>Stenosarchaea group</taxon>
        <taxon>Halobacteria</taxon>
        <taxon>Halobacteriales</taxon>
        <taxon>Natrialbaceae</taxon>
        <taxon>Natronococcus</taxon>
    </lineage>
</organism>
<dbReference type="SMART" id="SM00387">
    <property type="entry name" value="HATPase_c"/>
    <property type="match status" value="1"/>
</dbReference>
<dbReference type="EMBL" id="PHNJ01000007">
    <property type="protein sequence ID" value="TYL37889.1"/>
    <property type="molecule type" value="Genomic_DNA"/>
</dbReference>
<evidence type="ECO:0000256" key="7">
    <source>
        <dbReference type="SAM" id="MobiDB-lite"/>
    </source>
</evidence>
<dbReference type="PRINTS" id="PR00344">
    <property type="entry name" value="BCTRLSENSOR"/>
</dbReference>
<dbReference type="InterPro" id="IPR003594">
    <property type="entry name" value="HATPase_dom"/>
</dbReference>
<keyword evidence="6" id="KW-0902">Two-component regulatory system</keyword>
<dbReference type="Pfam" id="PF02518">
    <property type="entry name" value="HATPase_c"/>
    <property type="match status" value="1"/>
</dbReference>
<protein>
    <recommendedName>
        <fullName evidence="2">histidine kinase</fullName>
        <ecNumber evidence="2">2.7.13.3</ecNumber>
    </recommendedName>
</protein>
<evidence type="ECO:0000256" key="3">
    <source>
        <dbReference type="ARBA" id="ARBA00022553"/>
    </source>
</evidence>
<keyword evidence="10" id="KW-1185">Reference proteome</keyword>